<accession>A0AA38MH85</accession>
<sequence>MWAWWSCSAAHNPKTIVAATNFVTIVGTLVVPSSRKRLLVLVFSQFRAGAAEINYESDSVFVRSQHVTEEFINLKGERLANVCLVAMACKMGSRVGEGLKNIFCF</sequence>
<comment type="caution">
    <text evidence="1">The sequence shown here is derived from an EMBL/GenBank/DDBJ whole genome shotgun (WGS) entry which is preliminary data.</text>
</comment>
<proteinExistence type="predicted"/>
<keyword evidence="2" id="KW-1185">Reference proteome</keyword>
<protein>
    <submittedName>
        <fullName evidence="1">Uncharacterized protein</fullName>
    </submittedName>
</protein>
<gene>
    <name evidence="1" type="ORF">Zmor_016138</name>
</gene>
<reference evidence="1" key="1">
    <citation type="journal article" date="2023" name="G3 (Bethesda)">
        <title>Whole genome assemblies of Zophobas morio and Tenebrio molitor.</title>
        <authorList>
            <person name="Kaur S."/>
            <person name="Stinson S.A."/>
            <person name="diCenzo G.C."/>
        </authorList>
    </citation>
    <scope>NUCLEOTIDE SEQUENCE</scope>
    <source>
        <strain evidence="1">QUZm001</strain>
    </source>
</reference>
<organism evidence="1 2">
    <name type="scientific">Zophobas morio</name>
    <dbReference type="NCBI Taxonomy" id="2755281"/>
    <lineage>
        <taxon>Eukaryota</taxon>
        <taxon>Metazoa</taxon>
        <taxon>Ecdysozoa</taxon>
        <taxon>Arthropoda</taxon>
        <taxon>Hexapoda</taxon>
        <taxon>Insecta</taxon>
        <taxon>Pterygota</taxon>
        <taxon>Neoptera</taxon>
        <taxon>Endopterygota</taxon>
        <taxon>Coleoptera</taxon>
        <taxon>Polyphaga</taxon>
        <taxon>Cucujiformia</taxon>
        <taxon>Tenebrionidae</taxon>
        <taxon>Zophobas</taxon>
    </lineage>
</organism>
<dbReference type="Proteomes" id="UP001168821">
    <property type="component" value="Unassembled WGS sequence"/>
</dbReference>
<name>A0AA38MH85_9CUCU</name>
<evidence type="ECO:0000313" key="2">
    <source>
        <dbReference type="Proteomes" id="UP001168821"/>
    </source>
</evidence>
<evidence type="ECO:0000313" key="1">
    <source>
        <dbReference type="EMBL" id="KAJ3657110.1"/>
    </source>
</evidence>
<dbReference type="EMBL" id="JALNTZ010000004">
    <property type="protein sequence ID" value="KAJ3657110.1"/>
    <property type="molecule type" value="Genomic_DNA"/>
</dbReference>
<dbReference type="AlphaFoldDB" id="A0AA38MH85"/>